<dbReference type="EMBL" id="CAKOGP040001781">
    <property type="protein sequence ID" value="CAJ1951358.1"/>
    <property type="molecule type" value="Genomic_DNA"/>
</dbReference>
<evidence type="ECO:0000259" key="2">
    <source>
        <dbReference type="Pfam" id="PF20710"/>
    </source>
</evidence>
<name>A0AAD2FRZ3_9STRA</name>
<keyword evidence="4" id="KW-1185">Reference proteome</keyword>
<dbReference type="Proteomes" id="UP001295423">
    <property type="component" value="Unassembled WGS sequence"/>
</dbReference>
<dbReference type="AlphaFoldDB" id="A0AAD2FRZ3"/>
<evidence type="ECO:0000313" key="4">
    <source>
        <dbReference type="Proteomes" id="UP001295423"/>
    </source>
</evidence>
<reference evidence="3" key="1">
    <citation type="submission" date="2023-08" db="EMBL/GenBank/DDBJ databases">
        <authorList>
            <person name="Audoor S."/>
            <person name="Bilcke G."/>
        </authorList>
    </citation>
    <scope>NUCLEOTIDE SEQUENCE</scope>
</reference>
<feature type="compositionally biased region" description="Basic and acidic residues" evidence="1">
    <location>
        <begin position="59"/>
        <end position="74"/>
    </location>
</feature>
<dbReference type="Pfam" id="PF20710">
    <property type="entry name" value="DUF6824"/>
    <property type="match status" value="1"/>
</dbReference>
<feature type="domain" description="DUF6824" evidence="2">
    <location>
        <begin position="92"/>
        <end position="176"/>
    </location>
</feature>
<organism evidence="3 4">
    <name type="scientific">Cylindrotheca closterium</name>
    <dbReference type="NCBI Taxonomy" id="2856"/>
    <lineage>
        <taxon>Eukaryota</taxon>
        <taxon>Sar</taxon>
        <taxon>Stramenopiles</taxon>
        <taxon>Ochrophyta</taxon>
        <taxon>Bacillariophyta</taxon>
        <taxon>Bacillariophyceae</taxon>
        <taxon>Bacillariophycidae</taxon>
        <taxon>Bacillariales</taxon>
        <taxon>Bacillariaceae</taxon>
        <taxon>Cylindrotheca</taxon>
    </lineage>
</organism>
<accession>A0AAD2FRZ3</accession>
<dbReference type="InterPro" id="IPR049227">
    <property type="entry name" value="DUF6824"/>
</dbReference>
<evidence type="ECO:0000256" key="1">
    <source>
        <dbReference type="SAM" id="MobiDB-lite"/>
    </source>
</evidence>
<gene>
    <name evidence="3" type="ORF">CYCCA115_LOCUS13033</name>
</gene>
<proteinExistence type="predicted"/>
<evidence type="ECO:0000313" key="3">
    <source>
        <dbReference type="EMBL" id="CAJ1951358.1"/>
    </source>
</evidence>
<comment type="caution">
    <text evidence="3">The sequence shown here is derived from an EMBL/GenBank/DDBJ whole genome shotgun (WGS) entry which is preliminary data.</text>
</comment>
<protein>
    <recommendedName>
        <fullName evidence="2">DUF6824 domain-containing protein</fullName>
    </recommendedName>
</protein>
<sequence>MTKESNVSQSPSAIEFKYSSIPIEDSQLAPTMPAENPLQSSPVLPPCEARDNATPTQVKQEKLSSSETNGDARSDTSISNHTMVPVSGSPRDIICGRGLHIMNHHGNHNLHLIVDRYRQAYLTSTRKDKADITRRIVQHLKSTGARFLRRFNDDGDDKWVEVDERTAYKKVGHALRLRKSDLGQSFLKSIVHSLPRRETSSSQHMAVMPIGPQSTMSHPPRLPFSSSLTMQLPLPSSRNQFQVMATRSALPPAVGGQAPPTLHPSVVHGYGNVAMDPRLFSQVFATTLSVMTQFKHQELLPLHASSADSRMFNESPKEGGKRNGN</sequence>
<feature type="region of interest" description="Disordered" evidence="1">
    <location>
        <begin position="25"/>
        <end position="89"/>
    </location>
</feature>